<comment type="caution">
    <text evidence="2">The sequence shown here is derived from an EMBL/GenBank/DDBJ whole genome shotgun (WGS) entry which is preliminary data.</text>
</comment>
<protein>
    <submittedName>
        <fullName evidence="2">Uncharacterized protein</fullName>
    </submittedName>
</protein>
<dbReference type="Proteomes" id="UP000729402">
    <property type="component" value="Unassembled WGS sequence"/>
</dbReference>
<evidence type="ECO:0000313" key="2">
    <source>
        <dbReference type="EMBL" id="KAG8070176.1"/>
    </source>
</evidence>
<reference evidence="2" key="1">
    <citation type="journal article" date="2021" name="bioRxiv">
        <title>Whole Genome Assembly and Annotation of Northern Wild Rice, Zizania palustris L., Supports a Whole Genome Duplication in the Zizania Genus.</title>
        <authorList>
            <person name="Haas M."/>
            <person name="Kono T."/>
            <person name="Macchietto M."/>
            <person name="Millas R."/>
            <person name="McGilp L."/>
            <person name="Shao M."/>
            <person name="Duquette J."/>
            <person name="Hirsch C.N."/>
            <person name="Kimball J."/>
        </authorList>
    </citation>
    <scope>NUCLEOTIDE SEQUENCE</scope>
    <source>
        <tissue evidence="2">Fresh leaf tissue</tissue>
    </source>
</reference>
<evidence type="ECO:0000313" key="3">
    <source>
        <dbReference type="Proteomes" id="UP000729402"/>
    </source>
</evidence>
<accession>A0A8J5TAS8</accession>
<evidence type="ECO:0000256" key="1">
    <source>
        <dbReference type="SAM" id="MobiDB-lite"/>
    </source>
</evidence>
<sequence>MHLSRSRCVPPLLPTFTAWPAASASPPALPAPSSIGGNCCRRLAGQGHTASAAPPRSIIQAVSRQRRPTPPLRAKRSPATDVAASRRLLSRQYLHRRHHCLWPPSPSLVEEPLPTDASLVQEPLPTDASLVGSGRCHCAVPREGFITALDMALVVLRLQTITFSSRPSFPLSFGEKEMLLIPVAMMTTS</sequence>
<reference evidence="2" key="2">
    <citation type="submission" date="2021-02" db="EMBL/GenBank/DDBJ databases">
        <authorList>
            <person name="Kimball J.A."/>
            <person name="Haas M.W."/>
            <person name="Macchietto M."/>
            <person name="Kono T."/>
            <person name="Duquette J."/>
            <person name="Shao M."/>
        </authorList>
    </citation>
    <scope>NUCLEOTIDE SEQUENCE</scope>
    <source>
        <tissue evidence="2">Fresh leaf tissue</tissue>
    </source>
</reference>
<feature type="region of interest" description="Disordered" evidence="1">
    <location>
        <begin position="61"/>
        <end position="80"/>
    </location>
</feature>
<name>A0A8J5TAS8_ZIZPA</name>
<proteinExistence type="predicted"/>
<dbReference type="AlphaFoldDB" id="A0A8J5TAS8"/>
<gene>
    <name evidence="2" type="ORF">GUJ93_ZPchr0006g45985</name>
</gene>
<dbReference type="EMBL" id="JAAALK010000283">
    <property type="protein sequence ID" value="KAG8070176.1"/>
    <property type="molecule type" value="Genomic_DNA"/>
</dbReference>
<organism evidence="2 3">
    <name type="scientific">Zizania palustris</name>
    <name type="common">Northern wild rice</name>
    <dbReference type="NCBI Taxonomy" id="103762"/>
    <lineage>
        <taxon>Eukaryota</taxon>
        <taxon>Viridiplantae</taxon>
        <taxon>Streptophyta</taxon>
        <taxon>Embryophyta</taxon>
        <taxon>Tracheophyta</taxon>
        <taxon>Spermatophyta</taxon>
        <taxon>Magnoliopsida</taxon>
        <taxon>Liliopsida</taxon>
        <taxon>Poales</taxon>
        <taxon>Poaceae</taxon>
        <taxon>BOP clade</taxon>
        <taxon>Oryzoideae</taxon>
        <taxon>Oryzeae</taxon>
        <taxon>Zizaniinae</taxon>
        <taxon>Zizania</taxon>
    </lineage>
</organism>
<keyword evidence="3" id="KW-1185">Reference proteome</keyword>